<dbReference type="GO" id="GO:0000166">
    <property type="term" value="F:nucleotide binding"/>
    <property type="evidence" value="ECO:0007669"/>
    <property type="project" value="UniProtKB-KW"/>
</dbReference>
<dbReference type="Pfam" id="PF13735">
    <property type="entry name" value="tRNA_NucTran2_2"/>
    <property type="match status" value="1"/>
</dbReference>
<evidence type="ECO:0000259" key="12">
    <source>
        <dbReference type="Pfam" id="PF01743"/>
    </source>
</evidence>
<evidence type="ECO:0000256" key="6">
    <source>
        <dbReference type="ARBA" id="ARBA00022695"/>
    </source>
</evidence>
<dbReference type="CDD" id="cd05398">
    <property type="entry name" value="NT_ClassII-CCAase"/>
    <property type="match status" value="1"/>
</dbReference>
<dbReference type="GO" id="GO:0046872">
    <property type="term" value="F:metal ion binding"/>
    <property type="evidence" value="ECO:0007669"/>
    <property type="project" value="UniProtKB-KW"/>
</dbReference>
<gene>
    <name evidence="15" type="ORF">C7B64_09110</name>
</gene>
<evidence type="ECO:0000313" key="15">
    <source>
        <dbReference type="EMBL" id="PSB03335.1"/>
    </source>
</evidence>
<reference evidence="15 16" key="1">
    <citation type="submission" date="2018-02" db="EMBL/GenBank/DDBJ databases">
        <authorList>
            <person name="Cohen D.B."/>
            <person name="Kent A.D."/>
        </authorList>
    </citation>
    <scope>NUCLEOTIDE SEQUENCE [LARGE SCALE GENOMIC DNA]</scope>
    <source>
        <strain evidence="15 16">CCAP 1448/3</strain>
    </source>
</reference>
<dbReference type="OrthoDB" id="9805698at2"/>
<feature type="domain" description="tRNA nucleotidyltransferase/poly(A) polymerase RNA and SrmB- binding" evidence="13">
    <location>
        <begin position="159"/>
        <end position="215"/>
    </location>
</feature>
<proteinExistence type="inferred from homology"/>
<keyword evidence="4 11" id="KW-0808">Transferase</keyword>
<keyword evidence="8" id="KW-0547">Nucleotide-binding</keyword>
<evidence type="ECO:0000256" key="10">
    <source>
        <dbReference type="ARBA" id="ARBA00022884"/>
    </source>
</evidence>
<keyword evidence="5" id="KW-0819">tRNA processing</keyword>
<protein>
    <submittedName>
        <fullName evidence="15">[cytidine(C)-cytidine(C)-adenosine (A)]-adding enzyme</fullName>
    </submittedName>
</protein>
<dbReference type="Pfam" id="PF01743">
    <property type="entry name" value="PolyA_pol"/>
    <property type="match status" value="1"/>
</dbReference>
<evidence type="ECO:0000313" key="16">
    <source>
        <dbReference type="Proteomes" id="UP000238762"/>
    </source>
</evidence>
<reference evidence="15 16" key="2">
    <citation type="submission" date="2018-03" db="EMBL/GenBank/DDBJ databases">
        <title>The ancient ancestry and fast evolution of plastids.</title>
        <authorList>
            <person name="Moore K.R."/>
            <person name="Magnabosco C."/>
            <person name="Momper L."/>
            <person name="Gold D.A."/>
            <person name="Bosak T."/>
            <person name="Fournier G.P."/>
        </authorList>
    </citation>
    <scope>NUCLEOTIDE SEQUENCE [LARGE SCALE GENOMIC DNA]</scope>
    <source>
        <strain evidence="15 16">CCAP 1448/3</strain>
    </source>
</reference>
<evidence type="ECO:0000256" key="3">
    <source>
        <dbReference type="ARBA" id="ARBA00022555"/>
    </source>
</evidence>
<name>A0A2T1C4X7_9CYAN</name>
<dbReference type="SUPFAM" id="SSF81891">
    <property type="entry name" value="Poly A polymerase C-terminal region-like"/>
    <property type="match status" value="1"/>
</dbReference>
<evidence type="ECO:0000256" key="5">
    <source>
        <dbReference type="ARBA" id="ARBA00022694"/>
    </source>
</evidence>
<dbReference type="Gene3D" id="3.30.460.10">
    <property type="entry name" value="Beta Polymerase, domain 2"/>
    <property type="match status" value="1"/>
</dbReference>
<dbReference type="GO" id="GO:0016779">
    <property type="term" value="F:nucleotidyltransferase activity"/>
    <property type="evidence" value="ECO:0007669"/>
    <property type="project" value="UniProtKB-KW"/>
</dbReference>
<dbReference type="SUPFAM" id="SSF81301">
    <property type="entry name" value="Nucleotidyltransferase"/>
    <property type="match status" value="1"/>
</dbReference>
<dbReference type="EMBL" id="PVWJ01000035">
    <property type="protein sequence ID" value="PSB03335.1"/>
    <property type="molecule type" value="Genomic_DNA"/>
</dbReference>
<dbReference type="InterPro" id="IPR032810">
    <property type="entry name" value="CCA-adding_enz_C"/>
</dbReference>
<evidence type="ECO:0000256" key="9">
    <source>
        <dbReference type="ARBA" id="ARBA00022842"/>
    </source>
</evidence>
<comment type="caution">
    <text evidence="15">The sequence shown here is derived from an EMBL/GenBank/DDBJ whole genome shotgun (WGS) entry which is preliminary data.</text>
</comment>
<evidence type="ECO:0000259" key="13">
    <source>
        <dbReference type="Pfam" id="PF12627"/>
    </source>
</evidence>
<evidence type="ECO:0000259" key="14">
    <source>
        <dbReference type="Pfam" id="PF13735"/>
    </source>
</evidence>
<feature type="domain" description="Poly A polymerase head" evidence="12">
    <location>
        <begin position="22"/>
        <end position="134"/>
    </location>
</feature>
<keyword evidence="9" id="KW-0460">Magnesium</keyword>
<dbReference type="PANTHER" id="PTHR47545:SF2">
    <property type="entry name" value="CC-ADDING TRNA NUCLEOTIDYLTRANSFERASE"/>
    <property type="match status" value="1"/>
</dbReference>
<evidence type="ECO:0000256" key="8">
    <source>
        <dbReference type="ARBA" id="ARBA00022741"/>
    </source>
</evidence>
<dbReference type="AlphaFoldDB" id="A0A2T1C4X7"/>
<comment type="similarity">
    <text evidence="2 11">Belongs to the tRNA nucleotidyltransferase/poly(A) polymerase family.</text>
</comment>
<evidence type="ECO:0000256" key="4">
    <source>
        <dbReference type="ARBA" id="ARBA00022679"/>
    </source>
</evidence>
<keyword evidence="3" id="KW-0820">tRNA-binding</keyword>
<dbReference type="GO" id="GO:0008033">
    <property type="term" value="P:tRNA processing"/>
    <property type="evidence" value="ECO:0007669"/>
    <property type="project" value="UniProtKB-KW"/>
</dbReference>
<dbReference type="GO" id="GO:0000049">
    <property type="term" value="F:tRNA binding"/>
    <property type="evidence" value="ECO:0007669"/>
    <property type="project" value="UniProtKB-KW"/>
</dbReference>
<evidence type="ECO:0000256" key="11">
    <source>
        <dbReference type="RuleBase" id="RU003953"/>
    </source>
</evidence>
<keyword evidence="6" id="KW-0548">Nucleotidyltransferase</keyword>
<keyword evidence="7" id="KW-0479">Metal-binding</keyword>
<comment type="cofactor">
    <cofactor evidence="1">
        <name>Mg(2+)</name>
        <dbReference type="ChEBI" id="CHEBI:18420"/>
    </cofactor>
</comment>
<dbReference type="InterPro" id="IPR043519">
    <property type="entry name" value="NT_sf"/>
</dbReference>
<dbReference type="Proteomes" id="UP000238762">
    <property type="component" value="Unassembled WGS sequence"/>
</dbReference>
<dbReference type="Gene3D" id="1.10.3090.10">
    <property type="entry name" value="cca-adding enzyme, domain 2"/>
    <property type="match status" value="1"/>
</dbReference>
<dbReference type="PANTHER" id="PTHR47545">
    <property type="entry name" value="MULTIFUNCTIONAL CCA PROTEIN"/>
    <property type="match status" value="1"/>
</dbReference>
<sequence length="407" mass="44867">MYLPVLDPNTWSFTPELLPQNTYLVGGAVRDALLGREKPKQDLDFVLEKDVIATAKAIANRYKAGFVLLDAEREIARVVFANATADFARQEGESLEIDLQRRDFTVNAIAYNFLTQELIDPLGGYPDLQAKILRMVKPSNLQDDPLRLLRCYRQAAQLGMMIEAETLAVIREFAPLIATVAAERVQAELNYLLEPCSNIVWLKAAITDGLLSPWLSISPSLDLVDSAFHLLKETWWKIGQELVNYLKGSANLSLIAVAKLAILLPSNPELAAIKLSELKLSKVEIKAVSNIINCWLEFGDKLSKLSIAEQFFLFRQAGVNFPAIALLALTKGVAIKDIAPLVNRYLNPTDPVAHLVPLVTGNELMQALNLPSGRLVGELLLKLQIAQAEGKITTSEAALELAGKMMN</sequence>
<dbReference type="InterPro" id="IPR050124">
    <property type="entry name" value="tRNA_CCA-adding_enzyme"/>
</dbReference>
<organism evidence="15 16">
    <name type="scientific">Merismopedia glauca CCAP 1448/3</name>
    <dbReference type="NCBI Taxonomy" id="1296344"/>
    <lineage>
        <taxon>Bacteria</taxon>
        <taxon>Bacillati</taxon>
        <taxon>Cyanobacteriota</taxon>
        <taxon>Cyanophyceae</taxon>
        <taxon>Synechococcales</taxon>
        <taxon>Merismopediaceae</taxon>
        <taxon>Merismopedia</taxon>
    </lineage>
</organism>
<evidence type="ECO:0000256" key="7">
    <source>
        <dbReference type="ARBA" id="ARBA00022723"/>
    </source>
</evidence>
<keyword evidence="10 11" id="KW-0694">RNA-binding</keyword>
<feature type="domain" description="CCA-adding enzyme C-terminal" evidence="14">
    <location>
        <begin position="257"/>
        <end position="399"/>
    </location>
</feature>
<keyword evidence="16" id="KW-1185">Reference proteome</keyword>
<accession>A0A2T1C4X7</accession>
<dbReference type="InterPro" id="IPR032828">
    <property type="entry name" value="PolyA_RNA-bd"/>
</dbReference>
<evidence type="ECO:0000256" key="2">
    <source>
        <dbReference type="ARBA" id="ARBA00007265"/>
    </source>
</evidence>
<evidence type="ECO:0000256" key="1">
    <source>
        <dbReference type="ARBA" id="ARBA00001946"/>
    </source>
</evidence>
<dbReference type="Pfam" id="PF12627">
    <property type="entry name" value="PolyA_pol_RNAbd"/>
    <property type="match status" value="1"/>
</dbReference>
<dbReference type="InterPro" id="IPR002646">
    <property type="entry name" value="PolA_pol_head_dom"/>
</dbReference>